<dbReference type="STRING" id="266892.SAMN04488054_106147"/>
<dbReference type="GO" id="GO:0046872">
    <property type="term" value="F:metal ion binding"/>
    <property type="evidence" value="ECO:0007669"/>
    <property type="project" value="UniProtKB-KW"/>
</dbReference>
<comment type="similarity">
    <text evidence="1">Belongs to the DinB family.</text>
</comment>
<evidence type="ECO:0000256" key="2">
    <source>
        <dbReference type="ARBA" id="ARBA00022723"/>
    </source>
</evidence>
<gene>
    <name evidence="4" type="ORF">SAMN04488054_106147</name>
</gene>
<dbReference type="SUPFAM" id="SSF109854">
    <property type="entry name" value="DinB/YfiT-like putative metalloenzymes"/>
    <property type="match status" value="1"/>
</dbReference>
<name>A0A1I4L3L6_9BACI</name>
<reference evidence="4 5" key="1">
    <citation type="submission" date="2016-10" db="EMBL/GenBank/DDBJ databases">
        <authorList>
            <person name="de Groot N.N."/>
        </authorList>
    </citation>
    <scope>NUCLEOTIDE SEQUENCE [LARGE SCALE GENOMIC DNA]</scope>
    <source>
        <strain evidence="4 5">CGMCC 1.6134</strain>
    </source>
</reference>
<dbReference type="EMBL" id="FOTY01000006">
    <property type="protein sequence ID" value="SFL85612.1"/>
    <property type="molecule type" value="Genomic_DNA"/>
</dbReference>
<protein>
    <submittedName>
        <fullName evidence="4">DinB family protein</fullName>
    </submittedName>
</protein>
<accession>A0A1I4L3L6</accession>
<proteinExistence type="inferred from homology"/>
<dbReference type="AlphaFoldDB" id="A0A1I4L3L6"/>
<sequence length="158" mass="18082">MDPSFLIQGLYGRAAHVAPPEIFEGLDWKKAGEKPENSPHSVWDMLFHMTWWQDHLLQMLAGQHPPYPEHNQSTFPDSSLPENAEQWNSTLQRFRDGLKEAEREARKELEETGFDDNGTTRGELMMDLITHNSYHGAQAAQIRRTTGTWPPPSGGQTW</sequence>
<dbReference type="Proteomes" id="UP000199668">
    <property type="component" value="Unassembled WGS sequence"/>
</dbReference>
<evidence type="ECO:0000256" key="1">
    <source>
        <dbReference type="ARBA" id="ARBA00008635"/>
    </source>
</evidence>
<dbReference type="Pfam" id="PF05163">
    <property type="entry name" value="DinB"/>
    <property type="match status" value="1"/>
</dbReference>
<keyword evidence="3" id="KW-0175">Coiled coil</keyword>
<evidence type="ECO:0000313" key="5">
    <source>
        <dbReference type="Proteomes" id="UP000199668"/>
    </source>
</evidence>
<organism evidence="4 5">
    <name type="scientific">Salibacterium qingdaonense</name>
    <dbReference type="NCBI Taxonomy" id="266892"/>
    <lineage>
        <taxon>Bacteria</taxon>
        <taxon>Bacillati</taxon>
        <taxon>Bacillota</taxon>
        <taxon>Bacilli</taxon>
        <taxon>Bacillales</taxon>
        <taxon>Bacillaceae</taxon>
    </lineage>
</organism>
<evidence type="ECO:0000313" key="4">
    <source>
        <dbReference type="EMBL" id="SFL85612.1"/>
    </source>
</evidence>
<dbReference type="InterPro" id="IPR007837">
    <property type="entry name" value="DinB"/>
</dbReference>
<feature type="coiled-coil region" evidence="3">
    <location>
        <begin position="84"/>
        <end position="111"/>
    </location>
</feature>
<keyword evidence="5" id="KW-1185">Reference proteome</keyword>
<dbReference type="InterPro" id="IPR034660">
    <property type="entry name" value="DinB/YfiT-like"/>
</dbReference>
<keyword evidence="2" id="KW-0479">Metal-binding</keyword>
<evidence type="ECO:0000256" key="3">
    <source>
        <dbReference type="SAM" id="Coils"/>
    </source>
</evidence>
<dbReference type="Gene3D" id="1.20.120.450">
    <property type="entry name" value="dinb family like domain"/>
    <property type="match status" value="1"/>
</dbReference>
<dbReference type="OrthoDB" id="9798830at2"/>
<dbReference type="RefSeq" id="WP_090926411.1">
    <property type="nucleotide sequence ID" value="NZ_FOTY01000006.1"/>
</dbReference>